<proteinExistence type="predicted"/>
<keyword evidence="2" id="KW-1133">Transmembrane helix</keyword>
<reference evidence="3" key="1">
    <citation type="submission" date="2019-08" db="EMBL/GenBank/DDBJ databases">
        <authorList>
            <person name="Kucharzyk K."/>
            <person name="Murdoch R.W."/>
            <person name="Higgins S."/>
            <person name="Loffler F."/>
        </authorList>
    </citation>
    <scope>NUCLEOTIDE SEQUENCE</scope>
</reference>
<dbReference type="EMBL" id="VSSQ01006203">
    <property type="protein sequence ID" value="MPM31880.1"/>
    <property type="molecule type" value="Genomic_DNA"/>
</dbReference>
<sequence length="102" mass="11189">MTDNPPVTSQESAKRSLEERLQQAPVKPVPDDGVRVFSIGTAFFVVGYVALQLARVRWGVPDWWYTVALTGIGIGLIAIGYCAWRRKKRAKDAAHGIPAPTP</sequence>
<evidence type="ECO:0000256" key="1">
    <source>
        <dbReference type="SAM" id="MobiDB-lite"/>
    </source>
</evidence>
<organism evidence="3">
    <name type="scientific">bioreactor metagenome</name>
    <dbReference type="NCBI Taxonomy" id="1076179"/>
    <lineage>
        <taxon>unclassified sequences</taxon>
        <taxon>metagenomes</taxon>
        <taxon>ecological metagenomes</taxon>
    </lineage>
</organism>
<feature type="transmembrane region" description="Helical" evidence="2">
    <location>
        <begin position="63"/>
        <end position="84"/>
    </location>
</feature>
<feature type="transmembrane region" description="Helical" evidence="2">
    <location>
        <begin position="33"/>
        <end position="51"/>
    </location>
</feature>
<protein>
    <recommendedName>
        <fullName evidence="4">DUF2530 domain-containing protein</fullName>
    </recommendedName>
</protein>
<name>A0A644YTH8_9ZZZZ</name>
<gene>
    <name evidence="3" type="ORF">SDC9_78437</name>
</gene>
<comment type="caution">
    <text evidence="3">The sequence shown here is derived from an EMBL/GenBank/DDBJ whole genome shotgun (WGS) entry which is preliminary data.</text>
</comment>
<feature type="compositionally biased region" description="Basic and acidic residues" evidence="1">
    <location>
        <begin position="12"/>
        <end position="21"/>
    </location>
</feature>
<keyword evidence="2" id="KW-0812">Transmembrane</keyword>
<accession>A0A644YTH8</accession>
<evidence type="ECO:0000313" key="3">
    <source>
        <dbReference type="EMBL" id="MPM31880.1"/>
    </source>
</evidence>
<feature type="compositionally biased region" description="Polar residues" evidence="1">
    <location>
        <begin position="1"/>
        <end position="11"/>
    </location>
</feature>
<feature type="region of interest" description="Disordered" evidence="1">
    <location>
        <begin position="1"/>
        <end position="25"/>
    </location>
</feature>
<evidence type="ECO:0008006" key="4">
    <source>
        <dbReference type="Google" id="ProtNLM"/>
    </source>
</evidence>
<evidence type="ECO:0000256" key="2">
    <source>
        <dbReference type="SAM" id="Phobius"/>
    </source>
</evidence>
<keyword evidence="2" id="KW-0472">Membrane</keyword>
<dbReference type="AlphaFoldDB" id="A0A644YTH8"/>